<dbReference type="FunFam" id="2.10.25.10:FF:000096">
    <property type="entry name" value="Putative fibrillin 2"/>
    <property type="match status" value="4"/>
</dbReference>
<feature type="domain" description="EGF-like" evidence="13">
    <location>
        <begin position="1901"/>
        <end position="1942"/>
    </location>
</feature>
<dbReference type="Pfam" id="PF12662">
    <property type="entry name" value="cEGF"/>
    <property type="match status" value="3"/>
</dbReference>
<dbReference type="Pfam" id="PF07645">
    <property type="entry name" value="EGF_CA"/>
    <property type="match status" value="33"/>
</dbReference>
<feature type="domain" description="EGF-like" evidence="13">
    <location>
        <begin position="1943"/>
        <end position="1985"/>
    </location>
</feature>
<evidence type="ECO:0008006" key="17">
    <source>
        <dbReference type="Google" id="ProtNLM"/>
    </source>
</evidence>
<evidence type="ECO:0000256" key="12">
    <source>
        <dbReference type="SAM" id="MobiDB-lite"/>
    </source>
</evidence>
<feature type="domain" description="EGF-like" evidence="13">
    <location>
        <begin position="2663"/>
        <end position="2705"/>
    </location>
</feature>
<keyword evidence="10" id="KW-0325">Glycoprotein</keyword>
<evidence type="ECO:0000256" key="8">
    <source>
        <dbReference type="ARBA" id="ARBA00022837"/>
    </source>
</evidence>
<feature type="domain" description="TB" evidence="14">
    <location>
        <begin position="1669"/>
        <end position="1729"/>
    </location>
</feature>
<keyword evidence="3" id="KW-0964">Secreted</keyword>
<dbReference type="FunFam" id="2.10.25.10:FF:000002">
    <property type="entry name" value="Latent-transforming growth factor beta-binding protein 3"/>
    <property type="match status" value="2"/>
</dbReference>
<gene>
    <name evidence="15" type="ORF">RRG08_019674</name>
</gene>
<evidence type="ECO:0000256" key="7">
    <source>
        <dbReference type="ARBA" id="ARBA00022737"/>
    </source>
</evidence>
<name>A0AAE0YX75_9GAST</name>
<dbReference type="PIRSF" id="PIRSF036312">
    <property type="entry name" value="Fibrillin"/>
    <property type="match status" value="1"/>
</dbReference>
<dbReference type="SMART" id="SM00181">
    <property type="entry name" value="EGF"/>
    <property type="match status" value="47"/>
</dbReference>
<feature type="domain" description="TB" evidence="14">
    <location>
        <begin position="1096"/>
        <end position="1147"/>
    </location>
</feature>
<dbReference type="InterPro" id="IPR000152">
    <property type="entry name" value="EGF-type_Asp/Asn_hydroxyl_site"/>
</dbReference>
<dbReference type="Pfam" id="PF12947">
    <property type="entry name" value="EGF_3"/>
    <property type="match status" value="2"/>
</dbReference>
<dbReference type="FunFam" id="2.10.25.10:FF:000804">
    <property type="entry name" value="Fibrillin-1"/>
    <property type="match status" value="1"/>
</dbReference>
<feature type="domain" description="EGF-like" evidence="13">
    <location>
        <begin position="1458"/>
        <end position="1498"/>
    </location>
</feature>
<feature type="domain" description="EGF-like" evidence="13">
    <location>
        <begin position="1204"/>
        <end position="1246"/>
    </location>
</feature>
<feature type="domain" description="EGF-like" evidence="13">
    <location>
        <begin position="1162"/>
        <end position="1203"/>
    </location>
</feature>
<feature type="domain" description="EGF-like" evidence="13">
    <location>
        <begin position="2623"/>
        <end position="2659"/>
    </location>
</feature>
<dbReference type="Gene3D" id="2.10.25.10">
    <property type="entry name" value="Laminin"/>
    <property type="match status" value="46"/>
</dbReference>
<feature type="disulfide bond" evidence="11">
    <location>
        <begin position="291"/>
        <end position="301"/>
    </location>
</feature>
<feature type="domain" description="EGF-like" evidence="13">
    <location>
        <begin position="860"/>
        <end position="901"/>
    </location>
</feature>
<feature type="domain" description="EGF-like" evidence="13">
    <location>
        <begin position="1247"/>
        <end position="1288"/>
    </location>
</feature>
<comment type="similarity">
    <text evidence="2">Belongs to the fibulin family.</text>
</comment>
<feature type="domain" description="TB" evidence="14">
    <location>
        <begin position="475"/>
        <end position="531"/>
    </location>
</feature>
<feature type="domain" description="EGF-like" evidence="13">
    <location>
        <begin position="2540"/>
        <end position="2581"/>
    </location>
</feature>
<feature type="domain" description="EGF-like" evidence="13">
    <location>
        <begin position="944"/>
        <end position="983"/>
    </location>
</feature>
<feature type="domain" description="EGF-like" evidence="13">
    <location>
        <begin position="580"/>
        <end position="620"/>
    </location>
</feature>
<evidence type="ECO:0000259" key="14">
    <source>
        <dbReference type="PROSITE" id="PS51364"/>
    </source>
</evidence>
<dbReference type="FunFam" id="2.10.25.10:FF:000071">
    <property type="entry name" value="Fibrillin 2"/>
    <property type="match status" value="1"/>
</dbReference>
<feature type="domain" description="EGF-like" evidence="13">
    <location>
        <begin position="2153"/>
        <end position="2190"/>
    </location>
</feature>
<feature type="domain" description="EGF-like" evidence="13">
    <location>
        <begin position="2391"/>
        <end position="2430"/>
    </location>
</feature>
<feature type="domain" description="EGF-like" evidence="13">
    <location>
        <begin position="1746"/>
        <end position="1787"/>
    </location>
</feature>
<dbReference type="FunFam" id="2.10.25.10:FF:000038">
    <property type="entry name" value="Fibrillin 2"/>
    <property type="match status" value="3"/>
</dbReference>
<feature type="domain" description="EGF-like" evidence="13">
    <location>
        <begin position="2744"/>
        <end position="2785"/>
    </location>
</feature>
<dbReference type="InterPro" id="IPR018097">
    <property type="entry name" value="EGF_Ca-bd_CS"/>
</dbReference>
<feature type="region of interest" description="Disordered" evidence="12">
    <location>
        <begin position="3055"/>
        <end position="3080"/>
    </location>
</feature>
<evidence type="ECO:0000256" key="3">
    <source>
        <dbReference type="ARBA" id="ARBA00022525"/>
    </source>
</evidence>
<dbReference type="FunFam" id="2.10.25.10:FF:000005">
    <property type="entry name" value="Fibrillin 2"/>
    <property type="match status" value="3"/>
</dbReference>
<dbReference type="SUPFAM" id="SSF57581">
    <property type="entry name" value="TB module/8-cys domain"/>
    <property type="match status" value="9"/>
</dbReference>
<feature type="domain" description="EGF-like" evidence="13">
    <location>
        <begin position="1986"/>
        <end position="2027"/>
    </location>
</feature>
<feature type="domain" description="EGF-like" evidence="13">
    <location>
        <begin position="1049"/>
        <end position="1091"/>
    </location>
</feature>
<dbReference type="EMBL" id="JAWDGP010005289">
    <property type="protein sequence ID" value="KAK3758201.1"/>
    <property type="molecule type" value="Genomic_DNA"/>
</dbReference>
<keyword evidence="4" id="KW-0272">Extracellular matrix</keyword>
<comment type="caution">
    <text evidence="11">Lacks conserved residue(s) required for the propagation of feature annotation.</text>
</comment>
<dbReference type="Proteomes" id="UP001283361">
    <property type="component" value="Unassembled WGS sequence"/>
</dbReference>
<feature type="disulfide bond" evidence="11">
    <location>
        <begin position="948"/>
        <end position="958"/>
    </location>
</feature>
<evidence type="ECO:0000256" key="1">
    <source>
        <dbReference type="ARBA" id="ARBA00004498"/>
    </source>
</evidence>
<dbReference type="InterPro" id="IPR009030">
    <property type="entry name" value="Growth_fac_rcpt_cys_sf"/>
</dbReference>
<feature type="domain" description="EGF-like" evidence="13">
    <location>
        <begin position="902"/>
        <end position="943"/>
    </location>
</feature>
<evidence type="ECO:0000259" key="13">
    <source>
        <dbReference type="PROSITE" id="PS50026"/>
    </source>
</evidence>
<feature type="domain" description="TB" evidence="14">
    <location>
        <begin position="2199"/>
        <end position="2252"/>
    </location>
</feature>
<dbReference type="Pfam" id="PF00683">
    <property type="entry name" value="TB"/>
    <property type="match status" value="9"/>
</dbReference>
<feature type="domain" description="TB" evidence="14">
    <location>
        <begin position="988"/>
        <end position="1028"/>
    </location>
</feature>
<dbReference type="PROSITE" id="PS00022">
    <property type="entry name" value="EGF_1"/>
    <property type="match status" value="1"/>
</dbReference>
<feature type="domain" description="EGF-like" evidence="13">
    <location>
        <begin position="1414"/>
        <end position="1451"/>
    </location>
</feature>
<evidence type="ECO:0000313" key="15">
    <source>
        <dbReference type="EMBL" id="KAK3758201.1"/>
    </source>
</evidence>
<keyword evidence="5 11" id="KW-0245">EGF-like domain</keyword>
<dbReference type="FunFam" id="2.10.25.10:FF:000653">
    <property type="entry name" value="Putative Fibrillin-1"/>
    <property type="match status" value="1"/>
</dbReference>
<evidence type="ECO:0000313" key="16">
    <source>
        <dbReference type="Proteomes" id="UP001283361"/>
    </source>
</evidence>
<feature type="domain" description="EGF-like" evidence="13">
    <location>
        <begin position="2431"/>
        <end position="2471"/>
    </location>
</feature>
<feature type="domain" description="EGF-like" evidence="13">
    <location>
        <begin position="1372"/>
        <end position="1413"/>
    </location>
</feature>
<dbReference type="GO" id="GO:0005509">
    <property type="term" value="F:calcium ion binding"/>
    <property type="evidence" value="ECO:0007669"/>
    <property type="project" value="InterPro"/>
</dbReference>
<dbReference type="InterPro" id="IPR001881">
    <property type="entry name" value="EGF-like_Ca-bd_dom"/>
</dbReference>
<dbReference type="FunFam" id="2.10.25.10:FF:000010">
    <property type="entry name" value="Pro-epidermal growth factor"/>
    <property type="match status" value="1"/>
</dbReference>
<dbReference type="InterPro" id="IPR036773">
    <property type="entry name" value="TB_dom_sf"/>
</dbReference>
<feature type="domain" description="EGF-like" evidence="13">
    <location>
        <begin position="705"/>
        <end position="745"/>
    </location>
</feature>
<dbReference type="PROSITE" id="PS00010">
    <property type="entry name" value="ASX_HYDROXYL"/>
    <property type="match status" value="42"/>
</dbReference>
<dbReference type="PROSITE" id="PS51364">
    <property type="entry name" value="TB"/>
    <property type="match status" value="9"/>
</dbReference>
<feature type="domain" description="EGF-like" evidence="13">
    <location>
        <begin position="2706"/>
        <end position="2743"/>
    </location>
</feature>
<dbReference type="CDD" id="cd00054">
    <property type="entry name" value="EGF_CA"/>
    <property type="match status" value="25"/>
</dbReference>
<dbReference type="FunFam" id="2.10.25.10:FF:000014">
    <property type="entry name" value="Latent-transforming growth factor beta-binding protein 3"/>
    <property type="match status" value="2"/>
</dbReference>
<feature type="domain" description="EGF-like" evidence="13">
    <location>
        <begin position="429"/>
        <end position="470"/>
    </location>
</feature>
<dbReference type="PROSITE" id="PS50026">
    <property type="entry name" value="EGF_3"/>
    <property type="match status" value="41"/>
</dbReference>
<evidence type="ECO:0000256" key="4">
    <source>
        <dbReference type="ARBA" id="ARBA00022530"/>
    </source>
</evidence>
<feature type="domain" description="EGF-like" evidence="13">
    <location>
        <begin position="1540"/>
        <end position="1577"/>
    </location>
</feature>
<dbReference type="InterPro" id="IPR017878">
    <property type="entry name" value="TB_dom"/>
</dbReference>
<feature type="domain" description="EGF-like" evidence="13">
    <location>
        <begin position="2111"/>
        <end position="2152"/>
    </location>
</feature>
<feature type="domain" description="TB" evidence="14">
    <location>
        <begin position="1834"/>
        <end position="1892"/>
    </location>
</feature>
<feature type="domain" description="TB" evidence="14">
    <location>
        <begin position="792"/>
        <end position="848"/>
    </location>
</feature>
<proteinExistence type="inferred from homology"/>
<protein>
    <recommendedName>
        <fullName evidence="17">Fibrillin-2</fullName>
    </recommendedName>
</protein>
<evidence type="ECO:0000256" key="2">
    <source>
        <dbReference type="ARBA" id="ARBA00006127"/>
    </source>
</evidence>
<evidence type="ECO:0000256" key="11">
    <source>
        <dbReference type="PROSITE-ProRule" id="PRU00076"/>
    </source>
</evidence>
<dbReference type="PROSITE" id="PS01186">
    <property type="entry name" value="EGF_2"/>
    <property type="match status" value="31"/>
</dbReference>
<feature type="domain" description="EGF-like" evidence="13">
    <location>
        <begin position="621"/>
        <end position="658"/>
    </location>
</feature>
<feature type="domain" description="EGF-like" evidence="13">
    <location>
        <begin position="1788"/>
        <end position="1829"/>
    </location>
</feature>
<feature type="domain" description="EGF-like" evidence="13">
    <location>
        <begin position="2310"/>
        <end position="2349"/>
    </location>
</feature>
<dbReference type="PROSITE" id="PS01187">
    <property type="entry name" value="EGF_CA"/>
    <property type="match status" value="17"/>
</dbReference>
<feature type="domain" description="TB" evidence="14">
    <location>
        <begin position="2476"/>
        <end position="2528"/>
    </location>
</feature>
<feature type="domain" description="EGF-like" evidence="13">
    <location>
        <begin position="2028"/>
        <end position="2064"/>
    </location>
</feature>
<keyword evidence="6" id="KW-0732">Signal</keyword>
<dbReference type="PANTHER" id="PTHR24050">
    <property type="entry name" value="PA14 DOMAIN-CONTAINING PROTEIN"/>
    <property type="match status" value="1"/>
</dbReference>
<comment type="subcellular location">
    <subcellularLocation>
        <location evidence="1">Secreted</location>
        <location evidence="1">Extracellular space</location>
        <location evidence="1">Extracellular matrix</location>
    </subcellularLocation>
</comment>
<feature type="region of interest" description="Disordered" evidence="12">
    <location>
        <begin position="2827"/>
        <end position="2855"/>
    </location>
</feature>
<dbReference type="Pfam" id="PF12661">
    <property type="entry name" value="hEGF"/>
    <property type="match status" value="3"/>
</dbReference>
<dbReference type="InterPro" id="IPR049883">
    <property type="entry name" value="NOTCH1_EGF-like"/>
</dbReference>
<feature type="domain" description="EGF-like" evidence="13">
    <location>
        <begin position="746"/>
        <end position="787"/>
    </location>
</feature>
<dbReference type="PANTHER" id="PTHR24050:SF28">
    <property type="entry name" value="UROMODULIN-LIKE"/>
    <property type="match status" value="1"/>
</dbReference>
<evidence type="ECO:0000256" key="10">
    <source>
        <dbReference type="ARBA" id="ARBA00023180"/>
    </source>
</evidence>
<keyword evidence="8" id="KW-0106">Calcium</keyword>
<feature type="domain" description="EGF-like" evidence="13">
    <location>
        <begin position="2350"/>
        <end position="2390"/>
    </location>
</feature>
<sequence length="3080" mass="337672">MLARTGSLKKRCCFQKPLCDRSLWKPVGSRPTNSQQYSFASTSKSELSDDGVCWLRPLCALRYPFKLLKTGERLRPEVVRPTYQSCALLPVTKAYWLIYIQLPLSACRLHILTDRGVPQIRRIFYLGFSARDTTTPSADETTRRAGGSAESDINRYTVIMLRTEKRKTIEMEQLLWCTKMLLLLVMMLTLQLSASDAVRYQSRSTYYQRSQARRSSSGNYIQADQPRGPNVCGSRFRRYCCPGWSRENSGKMCIVPVCLPDCGNGRCVRPNLCLCPNSRRTARTCENDDQCKGGCLNGGRCIGKNRCACPYGYTGQRCEQDFRTGPCFTQVSDGTCRGQLTGVVCTKTLCCSTIGAAWGRPCEQCPRSNHPCRRGYIPNPSTNTCQDVNECLAIPGLCVGGDCVNTLGSYRCKCKEGQTQNPITKVCEDIDECSVNPGLCRNGQCVNTEGSYFCRCDSGYEASTDKTKCLASTLGYCYTRVSSQGCQGEIPETMSAKDCCCTVDVGKGWSLSGKTCRPCPRAGSPAHSRLCDSTEPYKKVDLCNLFDNMCENGRCVPEADSFTCECNKGFRKDSRNNCVDFDECSTPGICRNGRCINTVGGFQCKCNPGFALSPDGTYCTDMNECTSSEKMCPNGRCVNMDGSYKCECKPGFRQSSNQQICYDINECTENGRLCFNGRCVNTEGSYHCECEKGFQLSPDGAYCLDYDECKRTGMCSNGRCRNMMGSYKCICNPGYSIGPNGQVCVDNNECDINPNICTNGICINNQGSFRCQCRRGFNLGSDGKTCLDVRRGLCYPDYRGGRCLNPLPRLVTKSTCCCSAKRPRQVYAWGPECDQCPRMGDTEYAQLCPYGKGIEHDKKDINECQLRPDICRNGACENLVMGYRCICIKGYQADPTGLICVDINECEVNSMICDGGQCRNTPGSFQCICPSGLKYNPRSRMCEDINECEQDPCIGGRCLNRKGDFECSCPPGRILDSTKRICIDNRESTCWLSLNNGNCENSVTTLLTKSECCGSVGKAWGSPCTPCPRQMELHCRKGFTFKNGVNCVDINECERIPNICKGGGECVNTEGSFRCTCPRGLSLDPTGRRCIDKRESTCYADYTRMFCSEAFTGTQTKADCCCSVGRAWGNPCVGCPKEGDEEYESLCGEDGSSGISGLKAKKINECLKFPDLCMNGRCRDTRDSFECECDQGFAPNSRGTNCTDIDECRISLTDMCSPGTCVNTQGGYRCECGEGYKGIMMDTMCADVNECEEDQSLCRGGSCSNLDGSYECVCPDGHELAPDGKTCKDIDECSASSSLCSNGHCENFMGGYQCICNQGYQTNELKSMCIDKDECDEENGGCQSVCINTPGSISCACETGYLLLTDGRSCVDVNECKEQPNICDGGRCENLPGSYRCLCTGGLTSSADQKRCLDVDECSLNKNLCLNGVCENTHGSFACKCDVGFSVKTAIRATGCTDDNECEMGISGCDRNAECINTQGSFKCDCKKGFTGDGLTCRDINECVRDNGGCHRDAACVNTPGSFRCICDEGFSGDGYDCKDVDECVLDTGLCENGQCFNFPGAYRCECFMGFSPTEDERACADIDECAMFPNLCVNGECENVFGIFRCNCNEGYKLDSTGGNCTDIDECENLENCQYGTCINQRGSYICQCPPNFESNPTGTGCIDRRTGYCYMDVPFASTGRRGICNDRIAQDVSRATCCCTVGQGWGETRGFCEPCPVNGTAEADQLCPGGPGFKPDEITLVLEDINECEEIENLCEGGQCINVFGSYRCNCPDGFRLDPLSKRCADINECEEGPFKCGVGRCVNTDGSFQCVCPDGYILMEDGETCMDMRKGDCYKEYVNVSSRANDIICSEAWPQQQTRFFCCCIFGVAWGDPCSACPAKGSREFENLCEEGPMTIRDVDECDQNPDLCRNGRCIDLDYSFRCQCFEGYVYDSIAQTCEDENECERRIDPCLGNSQCINTPGSYSCGCPEGYRLMPGGRRCEDINECLEILGACSNGRCLNLEGSFSCQCNDGFQLSPAKDVCIDIDECETRPGVCRNGTCFNSRGSYMCSCNNGFTLNSEGVCIDIDECVAMIGICTNGRCINTEGSFTCQCPEGYTISSDGRHCRDVDECVEMDAMCEKGTCQNSEGSFKCVCLKGYQLSPDGKTCLDINECLGAERVCFTGSCVNTEGGFRCICPDGFDVTRDGMGCIDSRPGKCYNSYDFDRCSDVREGNLTKGECCCSEAAAWAFERRCEACPSPVDPEFQYLCPEGYGYLPGIEGPVADIDECRIHPGVCENGICINVDGSFRCECREGFTLDSSGRKCVDKDECRERDVCGRGRCENTVGGFECSCDSGYETGPQQKCEDINECDSSLNQCAFRCANLPGSYTCVCPMGYKVAADGIHCEDVDECSTPANRCRYACKNTIGSFMCVCPEGFNQVGKDDCRDIDECRQPGRCQNGRCYNTQGGYRCDCNPGFQSSPDGKSCTDQRRDYCFLELRSGRCVRTADLALLTKTQCCCSLSAAWGRACERCPPVNSVSFKRLCPRGPGVDNNGKDIDECASMPGACKNGRCLNTMGSYRCVCNTGYKTDSTGKRCVDIDECRQDPKPCEFKCSNTPGSFVCGCPPGYVLNMDGLTCRDLDECTTMRHNCQGTCVNTPGSFTCECENGFRKVRGNGCADINECAEFPHYCRPHGQCHNTRGSFKCVCPKGFKQDSTGTQCIDINECEGGKCEGGCENIPGSFRCECPPGYTQRPGGECQDENECVGDYVCGYVALCVNLPGSFDCKCQSGKEFDTNTLRCTDDDACGGHPCLFGCTPSGRDGTYVCGCPPGYEPIGQGHCISTSSSVSTEYPPGKQLPHEPGPSSGKPPPGEGCYQCDHDFGEIPLSRRAKRSTRSTREAESLDELVEYYSGAFGLVKGEHSIAGHALRRRRSVPRKLRHKQLTPEQVQNSSLWNNDHVKDVVVIHVLANQTAPHTKLVKVLPALSALRHNVRYKIISGNEEGIFAMHKKKGVSSLHFTRPVDQTRTFALEVLCEPVASDERIGDTVVHLDTYTLHLKIYVEGGKELLGETVSQNTTKERKEANSSEEEVGDQKIL</sequence>
<keyword evidence="7" id="KW-0677">Repeat</keyword>
<feature type="domain" description="EGF-like" evidence="13">
    <location>
        <begin position="1582"/>
        <end position="1623"/>
    </location>
</feature>
<dbReference type="GO" id="GO:0071944">
    <property type="term" value="C:cell periphery"/>
    <property type="evidence" value="ECO:0007669"/>
    <property type="project" value="UniProtKB-ARBA"/>
</dbReference>
<feature type="domain" description="EGF-like" evidence="13">
    <location>
        <begin position="1289"/>
        <end position="1330"/>
    </location>
</feature>
<feature type="domain" description="TB" evidence="14">
    <location>
        <begin position="325"/>
        <end position="366"/>
    </location>
</feature>
<accession>A0AAE0YX75</accession>
<dbReference type="InterPro" id="IPR000742">
    <property type="entry name" value="EGF"/>
</dbReference>
<dbReference type="FunFam" id="2.10.25.10:FF:000119">
    <property type="entry name" value="vitamin K-dependent protein S"/>
    <property type="match status" value="1"/>
</dbReference>
<dbReference type="InterPro" id="IPR026823">
    <property type="entry name" value="cEGF"/>
</dbReference>
<dbReference type="Gene3D" id="3.90.290.10">
    <property type="entry name" value="TGF-beta binding (TB) domain"/>
    <property type="match status" value="9"/>
</dbReference>
<evidence type="ECO:0000256" key="6">
    <source>
        <dbReference type="ARBA" id="ARBA00022729"/>
    </source>
</evidence>
<dbReference type="SMART" id="SM00179">
    <property type="entry name" value="EGF_CA"/>
    <property type="match status" value="46"/>
</dbReference>
<keyword evidence="16" id="KW-1185">Reference proteome</keyword>
<feature type="domain" description="EGF-like" evidence="13">
    <location>
        <begin position="1624"/>
        <end position="1664"/>
    </location>
</feature>
<dbReference type="Pfam" id="PF14670">
    <property type="entry name" value="FXa_inhibition"/>
    <property type="match status" value="1"/>
</dbReference>
<dbReference type="SUPFAM" id="SSF57184">
    <property type="entry name" value="Growth factor receptor domain"/>
    <property type="match status" value="13"/>
</dbReference>
<keyword evidence="9 11" id="KW-1015">Disulfide bond</keyword>
<feature type="domain" description="EGF-like" evidence="13">
    <location>
        <begin position="2069"/>
        <end position="2110"/>
    </location>
</feature>
<dbReference type="FunFam" id="2.10.25.10:FF:000240">
    <property type="entry name" value="Vitamin K-dependent protein S"/>
    <property type="match status" value="1"/>
</dbReference>
<feature type="domain" description="EGF-like" evidence="13">
    <location>
        <begin position="663"/>
        <end position="704"/>
    </location>
</feature>
<comment type="caution">
    <text evidence="15">The sequence shown here is derived from an EMBL/GenBank/DDBJ whole genome shotgun (WGS) entry which is preliminary data.</text>
</comment>
<evidence type="ECO:0000256" key="5">
    <source>
        <dbReference type="ARBA" id="ARBA00022536"/>
    </source>
</evidence>
<dbReference type="SUPFAM" id="SSF57196">
    <property type="entry name" value="EGF/Laminin"/>
    <property type="match status" value="7"/>
</dbReference>
<dbReference type="FunFam" id="2.10.25.10:FF:000003">
    <property type="entry name" value="fibrillin-1 isoform X1"/>
    <property type="match status" value="12"/>
</dbReference>
<dbReference type="InterPro" id="IPR024731">
    <property type="entry name" value="NELL2-like_EGF"/>
</dbReference>
<dbReference type="InterPro" id="IPR052235">
    <property type="entry name" value="Nephronectin_domain"/>
</dbReference>
<feature type="domain" description="EGF-like" evidence="13">
    <location>
        <begin position="1499"/>
        <end position="1539"/>
    </location>
</feature>
<organism evidence="15 16">
    <name type="scientific">Elysia crispata</name>
    <name type="common">lettuce slug</name>
    <dbReference type="NCBI Taxonomy" id="231223"/>
    <lineage>
        <taxon>Eukaryota</taxon>
        <taxon>Metazoa</taxon>
        <taxon>Spiralia</taxon>
        <taxon>Lophotrochozoa</taxon>
        <taxon>Mollusca</taxon>
        <taxon>Gastropoda</taxon>
        <taxon>Heterobranchia</taxon>
        <taxon>Euthyneura</taxon>
        <taxon>Panpulmonata</taxon>
        <taxon>Sacoglossa</taxon>
        <taxon>Placobranchoidea</taxon>
        <taxon>Plakobranchidae</taxon>
        <taxon>Elysia</taxon>
    </lineage>
</organism>
<dbReference type="InterPro" id="IPR013032">
    <property type="entry name" value="EGF-like_CS"/>
</dbReference>
<feature type="domain" description="EGF-like" evidence="13">
    <location>
        <begin position="287"/>
        <end position="319"/>
    </location>
</feature>
<feature type="domain" description="EGF-like" evidence="13">
    <location>
        <begin position="2268"/>
        <end position="2305"/>
    </location>
</feature>
<feature type="disulfide bond" evidence="11">
    <location>
        <begin position="309"/>
        <end position="318"/>
    </location>
</feature>
<dbReference type="FunFam" id="2.10.25.10:FF:000017">
    <property type="entry name" value="latent-transforming growth factor beta-binding protein 4 isoform X1"/>
    <property type="match status" value="3"/>
</dbReference>
<evidence type="ECO:0000256" key="9">
    <source>
        <dbReference type="ARBA" id="ARBA00023157"/>
    </source>
</evidence>
<reference evidence="15" key="1">
    <citation type="journal article" date="2023" name="G3 (Bethesda)">
        <title>A reference genome for the long-term kleptoplast-retaining sea slug Elysia crispata morphotype clarki.</title>
        <authorList>
            <person name="Eastman K.E."/>
            <person name="Pendleton A.L."/>
            <person name="Shaikh M.A."/>
            <person name="Suttiyut T."/>
            <person name="Ogas R."/>
            <person name="Tomko P."/>
            <person name="Gavelis G."/>
            <person name="Widhalm J.R."/>
            <person name="Wisecaver J.H."/>
        </authorList>
    </citation>
    <scope>NUCLEOTIDE SEQUENCE</scope>
    <source>
        <strain evidence="15">ECLA1</strain>
    </source>
</reference>